<name>A0A7X4GNE7_9BURK</name>
<dbReference type="EMBL" id="WWCK01000002">
    <property type="protein sequence ID" value="MYM66215.1"/>
    <property type="molecule type" value="Genomic_DNA"/>
</dbReference>
<dbReference type="Gene3D" id="3.90.470.20">
    <property type="entry name" value="4'-phosphopantetheinyl transferase domain"/>
    <property type="match status" value="1"/>
</dbReference>
<dbReference type="SUPFAM" id="SSF56214">
    <property type="entry name" value="4'-phosphopantetheinyl transferase"/>
    <property type="match status" value="2"/>
</dbReference>
<dbReference type="InterPro" id="IPR050559">
    <property type="entry name" value="P-Pant_transferase_sf"/>
</dbReference>
<dbReference type="RefSeq" id="WP_161012816.1">
    <property type="nucleotide sequence ID" value="NZ_WWCK01000002.1"/>
</dbReference>
<dbReference type="PANTHER" id="PTHR12215">
    <property type="entry name" value="PHOSPHOPANTETHEINE TRANSFERASE"/>
    <property type="match status" value="1"/>
</dbReference>
<evidence type="ECO:0000313" key="6">
    <source>
        <dbReference type="Proteomes" id="UP000450012"/>
    </source>
</evidence>
<keyword evidence="2 5" id="KW-0808">Transferase</keyword>
<keyword evidence="6" id="KW-1185">Reference proteome</keyword>
<evidence type="ECO:0000256" key="2">
    <source>
        <dbReference type="ARBA" id="ARBA00022679"/>
    </source>
</evidence>
<gene>
    <name evidence="5" type="ORF">GTP45_05110</name>
</gene>
<dbReference type="InterPro" id="IPR037143">
    <property type="entry name" value="4-PPantetheinyl_Trfase_dom_sf"/>
</dbReference>
<evidence type="ECO:0000256" key="1">
    <source>
        <dbReference type="ARBA" id="ARBA00010990"/>
    </source>
</evidence>
<dbReference type="InterPro" id="IPR008278">
    <property type="entry name" value="4-PPantetheinyl_Trfase_dom"/>
</dbReference>
<dbReference type="GO" id="GO:0019878">
    <property type="term" value="P:lysine biosynthetic process via aminoadipic acid"/>
    <property type="evidence" value="ECO:0007669"/>
    <property type="project" value="TreeGrafter"/>
</dbReference>
<accession>A0A7X4GNE7</accession>
<dbReference type="GO" id="GO:0008897">
    <property type="term" value="F:holo-[acyl-carrier-protein] synthase activity"/>
    <property type="evidence" value="ECO:0007669"/>
    <property type="project" value="InterPro"/>
</dbReference>
<dbReference type="Proteomes" id="UP000450012">
    <property type="component" value="Unassembled WGS sequence"/>
</dbReference>
<comment type="caution">
    <text evidence="5">The sequence shown here is derived from an EMBL/GenBank/DDBJ whole genome shotgun (WGS) entry which is preliminary data.</text>
</comment>
<comment type="similarity">
    <text evidence="1">Belongs to the P-Pant transferase superfamily. Gsp/Sfp/HetI/AcpT family.</text>
</comment>
<evidence type="ECO:0000259" key="4">
    <source>
        <dbReference type="Pfam" id="PF22624"/>
    </source>
</evidence>
<sequence>MTKASFWMVDADAVSDADLQRLRGWLSPGEMARHQRFVRAQRQRQFIVGRVLLRMALGRLLGVTPQEIRLEEQVGKAPRLAAPALKGVPPGFSIAHSGRWVACAVSAQTALGLDIEMKDGGRDLNALAAQAFDSVEMSQWERLQGLPDDQRVEGFYRLWSEKEARFKLGDSGGGHCLELPHAELSMVLCTDKPLEKPPVIEVVTLPA</sequence>
<reference evidence="5 6" key="1">
    <citation type="submission" date="2019-12" db="EMBL/GenBank/DDBJ databases">
        <title>Novel species isolated from a subtropical stream in China.</title>
        <authorList>
            <person name="Lu H."/>
        </authorList>
    </citation>
    <scope>NUCLEOTIDE SEQUENCE [LARGE SCALE GENOMIC DNA]</scope>
    <source>
        <strain evidence="5 6">FT55W</strain>
    </source>
</reference>
<organism evidence="5 6">
    <name type="scientific">Duganella rivi</name>
    <dbReference type="NCBI Taxonomy" id="2666083"/>
    <lineage>
        <taxon>Bacteria</taxon>
        <taxon>Pseudomonadati</taxon>
        <taxon>Pseudomonadota</taxon>
        <taxon>Betaproteobacteria</taxon>
        <taxon>Burkholderiales</taxon>
        <taxon>Oxalobacteraceae</taxon>
        <taxon>Telluria group</taxon>
        <taxon>Duganella</taxon>
    </lineage>
</organism>
<dbReference type="GO" id="GO:0000287">
    <property type="term" value="F:magnesium ion binding"/>
    <property type="evidence" value="ECO:0007669"/>
    <property type="project" value="InterPro"/>
</dbReference>
<proteinExistence type="inferred from homology"/>
<dbReference type="GO" id="GO:0005829">
    <property type="term" value="C:cytosol"/>
    <property type="evidence" value="ECO:0007669"/>
    <property type="project" value="TreeGrafter"/>
</dbReference>
<dbReference type="AlphaFoldDB" id="A0A7X4GNE7"/>
<protein>
    <submittedName>
        <fullName evidence="5">4'-phosphopantetheinyl transferase superfamily protein</fullName>
    </submittedName>
</protein>
<feature type="domain" description="4'-phosphopantetheinyl transferase" evidence="3">
    <location>
        <begin position="111"/>
        <end position="179"/>
    </location>
</feature>
<dbReference type="InterPro" id="IPR055066">
    <property type="entry name" value="AASDHPPT_N"/>
</dbReference>
<dbReference type="PANTHER" id="PTHR12215:SF10">
    <property type="entry name" value="L-AMINOADIPATE-SEMIALDEHYDE DEHYDROGENASE-PHOSPHOPANTETHEINYL TRANSFERASE"/>
    <property type="match status" value="1"/>
</dbReference>
<dbReference type="Pfam" id="PF01648">
    <property type="entry name" value="ACPS"/>
    <property type="match status" value="1"/>
</dbReference>
<feature type="domain" description="4'-phosphopantetheinyl transferase N-terminal" evidence="4">
    <location>
        <begin position="17"/>
        <end position="105"/>
    </location>
</feature>
<evidence type="ECO:0000313" key="5">
    <source>
        <dbReference type="EMBL" id="MYM66215.1"/>
    </source>
</evidence>
<dbReference type="Pfam" id="PF22624">
    <property type="entry name" value="AASDHPPT_N"/>
    <property type="match status" value="1"/>
</dbReference>
<evidence type="ECO:0000259" key="3">
    <source>
        <dbReference type="Pfam" id="PF01648"/>
    </source>
</evidence>